<dbReference type="Proteomes" id="UP000002051">
    <property type="component" value="Chromosome 4"/>
</dbReference>
<keyword evidence="2" id="KW-0732">Signal</keyword>
<dbReference type="CDD" id="cd01837">
    <property type="entry name" value="SGNH_plant_lipase_like"/>
    <property type="match status" value="1"/>
</dbReference>
<reference evidence="3 5" key="1">
    <citation type="journal article" date="2011" name="Nature">
        <title>The Medicago genome provides insight into the evolution of rhizobial symbioses.</title>
        <authorList>
            <person name="Young N.D."/>
            <person name="Debelle F."/>
            <person name="Oldroyd G.E."/>
            <person name="Geurts R."/>
            <person name="Cannon S.B."/>
            <person name="Udvardi M.K."/>
            <person name="Benedito V.A."/>
            <person name="Mayer K.F."/>
            <person name="Gouzy J."/>
            <person name="Schoof H."/>
            <person name="Van de Peer Y."/>
            <person name="Proost S."/>
            <person name="Cook D.R."/>
            <person name="Meyers B.C."/>
            <person name="Spannagl M."/>
            <person name="Cheung F."/>
            <person name="De Mita S."/>
            <person name="Krishnakumar V."/>
            <person name="Gundlach H."/>
            <person name="Zhou S."/>
            <person name="Mudge J."/>
            <person name="Bharti A.K."/>
            <person name="Murray J.D."/>
            <person name="Naoumkina M.A."/>
            <person name="Rosen B."/>
            <person name="Silverstein K.A."/>
            <person name="Tang H."/>
            <person name="Rombauts S."/>
            <person name="Zhao P.X."/>
            <person name="Zhou P."/>
            <person name="Barbe V."/>
            <person name="Bardou P."/>
            <person name="Bechner M."/>
            <person name="Bellec A."/>
            <person name="Berger A."/>
            <person name="Berges H."/>
            <person name="Bidwell S."/>
            <person name="Bisseling T."/>
            <person name="Choisne N."/>
            <person name="Couloux A."/>
            <person name="Denny R."/>
            <person name="Deshpande S."/>
            <person name="Dai X."/>
            <person name="Doyle J.J."/>
            <person name="Dudez A.M."/>
            <person name="Farmer A.D."/>
            <person name="Fouteau S."/>
            <person name="Franken C."/>
            <person name="Gibelin C."/>
            <person name="Gish J."/>
            <person name="Goldstein S."/>
            <person name="Gonzalez A.J."/>
            <person name="Green P.J."/>
            <person name="Hallab A."/>
            <person name="Hartog M."/>
            <person name="Hua A."/>
            <person name="Humphray S.J."/>
            <person name="Jeong D.H."/>
            <person name="Jing Y."/>
            <person name="Jocker A."/>
            <person name="Kenton S.M."/>
            <person name="Kim D.J."/>
            <person name="Klee K."/>
            <person name="Lai H."/>
            <person name="Lang C."/>
            <person name="Lin S."/>
            <person name="Macmil S.L."/>
            <person name="Magdelenat G."/>
            <person name="Matthews L."/>
            <person name="McCorrison J."/>
            <person name="Monaghan E.L."/>
            <person name="Mun J.H."/>
            <person name="Najar F.Z."/>
            <person name="Nicholson C."/>
            <person name="Noirot C."/>
            <person name="O'Bleness M."/>
            <person name="Paule C.R."/>
            <person name="Poulain J."/>
            <person name="Prion F."/>
            <person name="Qin B."/>
            <person name="Qu C."/>
            <person name="Retzel E.F."/>
            <person name="Riddle C."/>
            <person name="Sallet E."/>
            <person name="Samain S."/>
            <person name="Samson N."/>
            <person name="Sanders I."/>
            <person name="Saurat O."/>
            <person name="Scarpelli C."/>
            <person name="Schiex T."/>
            <person name="Segurens B."/>
            <person name="Severin A.J."/>
            <person name="Sherrier D.J."/>
            <person name="Shi R."/>
            <person name="Sims S."/>
            <person name="Singer S.R."/>
            <person name="Sinharoy S."/>
            <person name="Sterck L."/>
            <person name="Viollet A."/>
            <person name="Wang B.B."/>
            <person name="Wang K."/>
            <person name="Wang M."/>
            <person name="Wang X."/>
            <person name="Warfsmann J."/>
            <person name="Weissenbach J."/>
            <person name="White D.D."/>
            <person name="White J.D."/>
            <person name="Wiley G.B."/>
            <person name="Wincker P."/>
            <person name="Xing Y."/>
            <person name="Yang L."/>
            <person name="Yao Z."/>
            <person name="Ying F."/>
            <person name="Zhai J."/>
            <person name="Zhou L."/>
            <person name="Zuber A."/>
            <person name="Denarie J."/>
            <person name="Dixon R.A."/>
            <person name="May G.D."/>
            <person name="Schwartz D.C."/>
            <person name="Rogers J."/>
            <person name="Quetier F."/>
            <person name="Town C.D."/>
            <person name="Roe B.A."/>
        </authorList>
    </citation>
    <scope>NUCLEOTIDE SEQUENCE [LARGE SCALE GENOMIC DNA]</scope>
    <source>
        <strain evidence="3">A17</strain>
        <strain evidence="4 5">cv. Jemalong A17</strain>
    </source>
</reference>
<dbReference type="InterPro" id="IPR035669">
    <property type="entry name" value="SGNH_plant_lipase-like"/>
</dbReference>
<gene>
    <name evidence="4" type="primary">25492343</name>
    <name evidence="3" type="ordered locus">MTR_4g056280</name>
</gene>
<dbReference type="KEGG" id="mtr:25492343"/>
<dbReference type="HOGENOM" id="CLU_015101_0_1_1"/>
<evidence type="ECO:0000313" key="5">
    <source>
        <dbReference type="Proteomes" id="UP000002051"/>
    </source>
</evidence>
<accession>A0A072UVQ1</accession>
<name>A0A072UVQ1_MEDTR</name>
<dbReference type="Gene3D" id="3.40.50.1110">
    <property type="entry name" value="SGNH hydrolase"/>
    <property type="match status" value="1"/>
</dbReference>
<evidence type="ECO:0000313" key="4">
    <source>
        <dbReference type="EnsemblPlants" id="KEH29925"/>
    </source>
</evidence>
<organism evidence="3 5">
    <name type="scientific">Medicago truncatula</name>
    <name type="common">Barrel medic</name>
    <name type="synonym">Medicago tribuloides</name>
    <dbReference type="NCBI Taxonomy" id="3880"/>
    <lineage>
        <taxon>Eukaryota</taxon>
        <taxon>Viridiplantae</taxon>
        <taxon>Streptophyta</taxon>
        <taxon>Embryophyta</taxon>
        <taxon>Tracheophyta</taxon>
        <taxon>Spermatophyta</taxon>
        <taxon>Magnoliopsida</taxon>
        <taxon>eudicotyledons</taxon>
        <taxon>Gunneridae</taxon>
        <taxon>Pentapetalae</taxon>
        <taxon>rosids</taxon>
        <taxon>fabids</taxon>
        <taxon>Fabales</taxon>
        <taxon>Fabaceae</taxon>
        <taxon>Papilionoideae</taxon>
        <taxon>50 kb inversion clade</taxon>
        <taxon>NPAAA clade</taxon>
        <taxon>Hologalegina</taxon>
        <taxon>IRL clade</taxon>
        <taxon>Trifolieae</taxon>
        <taxon>Medicago</taxon>
    </lineage>
</organism>
<comment type="similarity">
    <text evidence="1">Belongs to the 'GDSL' lipolytic enzyme family.</text>
</comment>
<evidence type="ECO:0000256" key="2">
    <source>
        <dbReference type="SAM" id="SignalP"/>
    </source>
</evidence>
<proteinExistence type="inferred from homology"/>
<reference evidence="4" key="3">
    <citation type="submission" date="2015-04" db="UniProtKB">
        <authorList>
            <consortium name="EnsemblPlants"/>
        </authorList>
    </citation>
    <scope>IDENTIFICATION</scope>
    <source>
        <strain evidence="4">cv. Jemalong A17</strain>
    </source>
</reference>
<dbReference type="PANTHER" id="PTHR45642:SF67">
    <property type="entry name" value="GDSL-LIKE LIPASE_ACYLHYDROLASE FAMILY PROTEIN, EXPRESSED"/>
    <property type="match status" value="1"/>
</dbReference>
<dbReference type="AlphaFoldDB" id="A0A072UVQ1"/>
<feature type="signal peptide" evidence="2">
    <location>
        <begin position="1"/>
        <end position="24"/>
    </location>
</feature>
<dbReference type="Pfam" id="PF00657">
    <property type="entry name" value="Lipase_GDSL"/>
    <property type="match status" value="1"/>
</dbReference>
<dbReference type="InterPro" id="IPR001087">
    <property type="entry name" value="GDSL"/>
</dbReference>
<dbReference type="FunFam" id="3.40.50.1110:FF:000003">
    <property type="entry name" value="GDSL esterase/lipase APG"/>
    <property type="match status" value="1"/>
</dbReference>
<keyword evidence="5" id="KW-1185">Reference proteome</keyword>
<dbReference type="EnsemblPlants" id="KEH29925">
    <property type="protein sequence ID" value="KEH29925"/>
    <property type="gene ID" value="MTR_4g056280"/>
</dbReference>
<feature type="chain" id="PRO_5014500038" evidence="2">
    <location>
        <begin position="25"/>
        <end position="358"/>
    </location>
</feature>
<dbReference type="GO" id="GO:0016788">
    <property type="term" value="F:hydrolase activity, acting on ester bonds"/>
    <property type="evidence" value="ECO:0007669"/>
    <property type="project" value="InterPro"/>
</dbReference>
<reference evidence="3 5" key="2">
    <citation type="journal article" date="2014" name="BMC Genomics">
        <title>An improved genome release (version Mt4.0) for the model legume Medicago truncatula.</title>
        <authorList>
            <person name="Tang H."/>
            <person name="Krishnakumar V."/>
            <person name="Bidwell S."/>
            <person name="Rosen B."/>
            <person name="Chan A."/>
            <person name="Zhou S."/>
            <person name="Gentzbittel L."/>
            <person name="Childs K.L."/>
            <person name="Yandell M."/>
            <person name="Gundlach H."/>
            <person name="Mayer K.F."/>
            <person name="Schwartz D.C."/>
            <person name="Town C.D."/>
        </authorList>
    </citation>
    <scope>GENOME REANNOTATION</scope>
    <source>
        <strain evidence="3">A17</strain>
        <strain evidence="4 5">cv. Jemalong A17</strain>
    </source>
</reference>
<dbReference type="InterPro" id="IPR036514">
    <property type="entry name" value="SGNH_hydro_sf"/>
</dbReference>
<dbReference type="OrthoDB" id="1419202at2759"/>
<evidence type="ECO:0000313" key="3">
    <source>
        <dbReference type="EMBL" id="KEH29925.1"/>
    </source>
</evidence>
<dbReference type="STRING" id="3880.A0A072UVQ1"/>
<protein>
    <submittedName>
        <fullName evidence="3">GDSL-like lipase/acylhydrolase</fullName>
    </submittedName>
</protein>
<dbReference type="EMBL" id="CM001220">
    <property type="protein sequence ID" value="KEH29925.1"/>
    <property type="molecule type" value="Genomic_DNA"/>
</dbReference>
<evidence type="ECO:0000256" key="1">
    <source>
        <dbReference type="ARBA" id="ARBA00008668"/>
    </source>
</evidence>
<dbReference type="PANTHER" id="PTHR45642">
    <property type="entry name" value="GDSL ESTERASE/LIPASE EXL3"/>
    <property type="match status" value="1"/>
</dbReference>
<sequence>MDYLSSLMTVCFLFATVVFYITNGEPVVPALFIFGDSIVDVGNNNNLHTVVKADFFPYGRDFVTKNPTGRMSNGKLAVDYASEFAGFTSYQPAYLNLNTKGSNILNGANFASSGSGYHDSTSIQYHVIPLMNQLEFYKDCQEELVKLVGKENATSIISGAAYLLVDGSGDFAQNYFINPILQNLYTPYQFSDVLIEEYYNFIQNLYALGARKIGVTTLPPIGCMPFIITKFGYHSNKCVETINNVAIYFNKKLNLTTENLIKKLPGVKLVIFDIYQPLYELIIRPSDYGLFEARKACCGTGLLEVAILCNKISIGTCADASKYVFWDSFHTTEATNKILMDHLIPTATSLLYSNQTVR</sequence>
<dbReference type="InterPro" id="IPR050592">
    <property type="entry name" value="GDSL_lipolytic_enzyme"/>
</dbReference>